<name>A0A7E4UT26_PANRE</name>
<dbReference type="PANTHER" id="PTHR11844">
    <property type="entry name" value="METALLOPROTEASE INHIBITOR"/>
    <property type="match status" value="1"/>
</dbReference>
<dbReference type="Pfam" id="PF00965">
    <property type="entry name" value="TIMP"/>
    <property type="match status" value="1"/>
</dbReference>
<feature type="disulfide bond" evidence="5">
    <location>
        <begin position="21"/>
        <end position="93"/>
    </location>
</feature>
<evidence type="ECO:0000256" key="4">
    <source>
        <dbReference type="PIRSR" id="PIRSR601820-1"/>
    </source>
</evidence>
<dbReference type="GO" id="GO:0046872">
    <property type="term" value="F:metal ion binding"/>
    <property type="evidence" value="ECO:0007669"/>
    <property type="project" value="UniProtKB-KW"/>
</dbReference>
<evidence type="ECO:0000256" key="1">
    <source>
        <dbReference type="ARBA" id="ARBA00004613"/>
    </source>
</evidence>
<evidence type="ECO:0000256" key="5">
    <source>
        <dbReference type="PIRSR" id="PIRSR601820-3"/>
    </source>
</evidence>
<keyword evidence="4" id="KW-0479">Metal-binding</keyword>
<dbReference type="Gene3D" id="2.40.50.120">
    <property type="match status" value="1"/>
</dbReference>
<feature type="domain" description="NTR" evidence="7">
    <location>
        <begin position="21"/>
        <end position="157"/>
    </location>
</feature>
<evidence type="ECO:0000256" key="6">
    <source>
        <dbReference type="SAM" id="SignalP"/>
    </source>
</evidence>
<dbReference type="InterPro" id="IPR008993">
    <property type="entry name" value="TIMP-like_OB-fold"/>
</dbReference>
<dbReference type="PROSITE" id="PS51257">
    <property type="entry name" value="PROKAR_LIPOPROTEIN"/>
    <property type="match status" value="1"/>
</dbReference>
<dbReference type="InterPro" id="IPR001134">
    <property type="entry name" value="Netrin_domain"/>
</dbReference>
<dbReference type="PROSITE" id="PS50189">
    <property type="entry name" value="NTR"/>
    <property type="match status" value="1"/>
</dbReference>
<dbReference type="GO" id="GO:0008191">
    <property type="term" value="F:metalloendopeptidase inhibitor activity"/>
    <property type="evidence" value="ECO:0007669"/>
    <property type="project" value="InterPro"/>
</dbReference>
<organism evidence="8 9">
    <name type="scientific">Panagrellus redivivus</name>
    <name type="common">Microworm</name>
    <dbReference type="NCBI Taxonomy" id="6233"/>
    <lineage>
        <taxon>Eukaryota</taxon>
        <taxon>Metazoa</taxon>
        <taxon>Ecdysozoa</taxon>
        <taxon>Nematoda</taxon>
        <taxon>Chromadorea</taxon>
        <taxon>Rhabditida</taxon>
        <taxon>Tylenchina</taxon>
        <taxon>Panagrolaimomorpha</taxon>
        <taxon>Panagrolaimoidea</taxon>
        <taxon>Panagrolaimidae</taxon>
        <taxon>Panagrellus</taxon>
    </lineage>
</organism>
<evidence type="ECO:0000259" key="7">
    <source>
        <dbReference type="PROSITE" id="PS50189"/>
    </source>
</evidence>
<keyword evidence="4" id="KW-0862">Zinc</keyword>
<feature type="signal peptide" evidence="6">
    <location>
        <begin position="1"/>
        <end position="20"/>
    </location>
</feature>
<dbReference type="Proteomes" id="UP000492821">
    <property type="component" value="Unassembled WGS sequence"/>
</dbReference>
<reference evidence="8" key="1">
    <citation type="journal article" date="2013" name="Genetics">
        <title>The draft genome and transcriptome of Panagrellus redivivus are shaped by the harsh demands of a free-living lifestyle.</title>
        <authorList>
            <person name="Srinivasan J."/>
            <person name="Dillman A.R."/>
            <person name="Macchietto M.G."/>
            <person name="Heikkinen L."/>
            <person name="Lakso M."/>
            <person name="Fracchia K.M."/>
            <person name="Antoshechkin I."/>
            <person name="Mortazavi A."/>
            <person name="Wong G."/>
            <person name="Sternberg P.W."/>
        </authorList>
    </citation>
    <scope>NUCLEOTIDE SEQUENCE [LARGE SCALE GENOMIC DNA]</scope>
    <source>
        <strain evidence="8">MT8872</strain>
    </source>
</reference>
<dbReference type="AlphaFoldDB" id="A0A7E4UT26"/>
<reference evidence="9" key="2">
    <citation type="submission" date="2020-10" db="UniProtKB">
        <authorList>
            <consortium name="WormBaseParasite"/>
        </authorList>
    </citation>
    <scope>IDENTIFICATION</scope>
</reference>
<sequence length="157" mass="17447">MTKRAVCVLICCIFVTVTLACKCQFQPAQVSFCKAHWVAHTKIDLRQTKQANPTRKGLNNIRYKVTYGDVFKKPDNISSLPTDIYTPSEPPACGLLLEAGKEYLLAGRIVNGTATTVLCGQILQDDPEAQTYEKVLEWGEVAASLKNRLKIHAFDKC</sequence>
<comment type="subcellular location">
    <subcellularLocation>
        <location evidence="1">Secreted</location>
    </subcellularLocation>
</comment>
<keyword evidence="8" id="KW-1185">Reference proteome</keyword>
<dbReference type="GO" id="GO:0031012">
    <property type="term" value="C:extracellular matrix"/>
    <property type="evidence" value="ECO:0007669"/>
    <property type="project" value="TreeGrafter"/>
</dbReference>
<feature type="binding site" evidence="4">
    <location>
        <position position="21"/>
    </location>
    <ligand>
        <name>Zn(2+)</name>
        <dbReference type="ChEBI" id="CHEBI:29105"/>
        <note>ligand shared with metalloproteinase partner</note>
    </ligand>
</feature>
<keyword evidence="6" id="KW-0732">Signal</keyword>
<proteinExistence type="predicted"/>
<dbReference type="GO" id="GO:0002020">
    <property type="term" value="F:protease binding"/>
    <property type="evidence" value="ECO:0007669"/>
    <property type="project" value="TreeGrafter"/>
</dbReference>
<evidence type="ECO:0000313" key="8">
    <source>
        <dbReference type="Proteomes" id="UP000492821"/>
    </source>
</evidence>
<feature type="chain" id="PRO_5028825407" evidence="6">
    <location>
        <begin position="21"/>
        <end position="157"/>
    </location>
</feature>
<dbReference type="PANTHER" id="PTHR11844:SF29">
    <property type="entry name" value="METALLOPROTEINASE INHIBITOR TAG-225-RELATED"/>
    <property type="match status" value="1"/>
</dbReference>
<dbReference type="InterPro" id="IPR001820">
    <property type="entry name" value="TIMP"/>
</dbReference>
<feature type="disulfide bond" evidence="5">
    <location>
        <begin position="23"/>
        <end position="119"/>
    </location>
</feature>
<evidence type="ECO:0000256" key="2">
    <source>
        <dbReference type="ARBA" id="ARBA00022525"/>
    </source>
</evidence>
<evidence type="ECO:0000256" key="3">
    <source>
        <dbReference type="ARBA" id="ARBA00023157"/>
    </source>
</evidence>
<dbReference type="CDD" id="cd03577">
    <property type="entry name" value="NTR_TIMP_like"/>
    <property type="match status" value="1"/>
</dbReference>
<evidence type="ECO:0000313" key="9">
    <source>
        <dbReference type="WBParaSite" id="Pan_g12489.t1"/>
    </source>
</evidence>
<accession>A0A7E4UT26</accession>
<dbReference type="GO" id="GO:0051045">
    <property type="term" value="P:negative regulation of membrane protein ectodomain proteolysis"/>
    <property type="evidence" value="ECO:0007669"/>
    <property type="project" value="TreeGrafter"/>
</dbReference>
<keyword evidence="2" id="KW-0964">Secreted</keyword>
<dbReference type="WBParaSite" id="Pan_g12489.t1">
    <property type="protein sequence ID" value="Pan_g12489.t1"/>
    <property type="gene ID" value="Pan_g12489"/>
</dbReference>
<dbReference type="SUPFAM" id="SSF50242">
    <property type="entry name" value="TIMP-like"/>
    <property type="match status" value="1"/>
</dbReference>
<protein>
    <submittedName>
        <fullName evidence="9">NTR domain-containing protein</fullName>
    </submittedName>
</protein>
<keyword evidence="3 5" id="KW-1015">Disulfide bond</keyword>
<dbReference type="FunFam" id="2.40.50.120:FF:000024">
    <property type="entry name" value="Putative metalloproteinase inhibitor tag-225"/>
    <property type="match status" value="1"/>
</dbReference>
<dbReference type="GO" id="GO:0005615">
    <property type="term" value="C:extracellular space"/>
    <property type="evidence" value="ECO:0007669"/>
    <property type="project" value="TreeGrafter"/>
</dbReference>